<dbReference type="InterPro" id="IPR013154">
    <property type="entry name" value="ADH-like_N"/>
</dbReference>
<evidence type="ECO:0000313" key="5">
    <source>
        <dbReference type="Proteomes" id="UP001247754"/>
    </source>
</evidence>
<proteinExistence type="predicted"/>
<feature type="domain" description="Enoyl reductase (ER)" evidence="3">
    <location>
        <begin position="22"/>
        <end position="318"/>
    </location>
</feature>
<evidence type="ECO:0000259" key="3">
    <source>
        <dbReference type="SMART" id="SM00829"/>
    </source>
</evidence>
<dbReference type="Pfam" id="PF08240">
    <property type="entry name" value="ADH_N"/>
    <property type="match status" value="1"/>
</dbReference>
<keyword evidence="1" id="KW-0521">NADP</keyword>
<keyword evidence="5" id="KW-1185">Reference proteome</keyword>
<dbReference type="EC" id="1.-.-.-" evidence="4"/>
<dbReference type="SUPFAM" id="SSF50129">
    <property type="entry name" value="GroES-like"/>
    <property type="match status" value="1"/>
</dbReference>
<dbReference type="CDD" id="cd05289">
    <property type="entry name" value="MDR_like_2"/>
    <property type="match status" value="1"/>
</dbReference>
<dbReference type="InterPro" id="IPR020843">
    <property type="entry name" value="ER"/>
</dbReference>
<dbReference type="InterPro" id="IPR011032">
    <property type="entry name" value="GroES-like_sf"/>
</dbReference>
<dbReference type="RefSeq" id="WP_310457386.1">
    <property type="nucleotide sequence ID" value="NZ_JAVKPH010000011.1"/>
</dbReference>
<accession>A0ABU1F8E6</accession>
<dbReference type="SUPFAM" id="SSF51735">
    <property type="entry name" value="NAD(P)-binding Rossmann-fold domains"/>
    <property type="match status" value="1"/>
</dbReference>
<evidence type="ECO:0000256" key="2">
    <source>
        <dbReference type="ARBA" id="ARBA00023002"/>
    </source>
</evidence>
<dbReference type="Pfam" id="PF13602">
    <property type="entry name" value="ADH_zinc_N_2"/>
    <property type="match status" value="1"/>
</dbReference>
<dbReference type="GO" id="GO:0016491">
    <property type="term" value="F:oxidoreductase activity"/>
    <property type="evidence" value="ECO:0007669"/>
    <property type="project" value="UniProtKB-KW"/>
</dbReference>
<dbReference type="InterPro" id="IPR036291">
    <property type="entry name" value="NAD(P)-bd_dom_sf"/>
</dbReference>
<dbReference type="Proteomes" id="UP001247754">
    <property type="component" value="Unassembled WGS sequence"/>
</dbReference>
<dbReference type="PANTHER" id="PTHR48106">
    <property type="entry name" value="QUINONE OXIDOREDUCTASE PIG3-RELATED"/>
    <property type="match status" value="1"/>
</dbReference>
<comment type="caution">
    <text evidence="4">The sequence shown here is derived from an EMBL/GenBank/DDBJ whole genome shotgun (WGS) entry which is preliminary data.</text>
</comment>
<evidence type="ECO:0000313" key="4">
    <source>
        <dbReference type="EMBL" id="MDR5653145.1"/>
    </source>
</evidence>
<sequence>MDIPQDLATATQVWRVEHDRPGGPEVLTWRKGPLPPPAPGEARVAVRAASVNPVDGKIRAGRLPGLPPAFPATTGRDGAGRVLAVGPGVAPGWLNRRVAFLAPRGEGTWGMAVNLPVAALAEIPAGVDDLAAAALPLAGISAARALALGGLWPLRPAPGLRVLVHAGAGGVGRIAVQLARLTGAEVHATASSASRAAVEALGARLWAYDVEDFTALRDVDLVIDTMGGEVHHRSHAVLRPGGLIACLRAAPFADRSAETGMRVEIAEIAPDAPMLAALLDLVAQGQLDPGPAQVLPASGHAEAQRLSDSGHLRGKLVLDFGAP</sequence>
<dbReference type="SMART" id="SM00829">
    <property type="entry name" value="PKS_ER"/>
    <property type="match status" value="1"/>
</dbReference>
<organism evidence="4 5">
    <name type="scientific">Ruixingdingia sedimenti</name>
    <dbReference type="NCBI Taxonomy" id="3073604"/>
    <lineage>
        <taxon>Bacteria</taxon>
        <taxon>Pseudomonadati</taxon>
        <taxon>Pseudomonadota</taxon>
        <taxon>Alphaproteobacteria</taxon>
        <taxon>Rhodobacterales</taxon>
        <taxon>Paracoccaceae</taxon>
        <taxon>Ruixingdingia</taxon>
    </lineage>
</organism>
<dbReference type="Gene3D" id="3.40.50.720">
    <property type="entry name" value="NAD(P)-binding Rossmann-like Domain"/>
    <property type="match status" value="1"/>
</dbReference>
<reference evidence="4 5" key="1">
    <citation type="submission" date="2023-09" db="EMBL/GenBank/DDBJ databases">
        <title>Xinfangfangia sedmenti sp. nov., isolated the sedment.</title>
        <authorList>
            <person name="Xu L."/>
        </authorList>
    </citation>
    <scope>NUCLEOTIDE SEQUENCE [LARGE SCALE GENOMIC DNA]</scope>
    <source>
        <strain evidence="4 5">LG-4</strain>
    </source>
</reference>
<dbReference type="EMBL" id="JAVKPH010000011">
    <property type="protein sequence ID" value="MDR5653145.1"/>
    <property type="molecule type" value="Genomic_DNA"/>
</dbReference>
<gene>
    <name evidence="4" type="ORF">RGD00_11045</name>
</gene>
<protein>
    <submittedName>
        <fullName evidence="4">NADP-dependent oxidoreductase</fullName>
        <ecNumber evidence="4">1.-.-.-</ecNumber>
    </submittedName>
</protein>
<evidence type="ECO:0000256" key="1">
    <source>
        <dbReference type="ARBA" id="ARBA00022857"/>
    </source>
</evidence>
<keyword evidence="2 4" id="KW-0560">Oxidoreductase</keyword>
<name>A0ABU1F8E6_9RHOB</name>
<dbReference type="Gene3D" id="3.90.180.10">
    <property type="entry name" value="Medium-chain alcohol dehydrogenases, catalytic domain"/>
    <property type="match status" value="1"/>
</dbReference>